<dbReference type="InParanoid" id="A0A251U8V7"/>
<dbReference type="InterPro" id="IPR001810">
    <property type="entry name" value="F-box_dom"/>
</dbReference>
<dbReference type="InterPro" id="IPR036047">
    <property type="entry name" value="F-box-like_dom_sf"/>
</dbReference>
<reference evidence="2 4" key="1">
    <citation type="journal article" date="2017" name="Nature">
        <title>The sunflower genome provides insights into oil metabolism, flowering and Asterid evolution.</title>
        <authorList>
            <person name="Badouin H."/>
            <person name="Gouzy J."/>
            <person name="Grassa C.J."/>
            <person name="Murat F."/>
            <person name="Staton S.E."/>
            <person name="Cottret L."/>
            <person name="Lelandais-Briere C."/>
            <person name="Owens G.L."/>
            <person name="Carrere S."/>
            <person name="Mayjonade B."/>
            <person name="Legrand L."/>
            <person name="Gill N."/>
            <person name="Kane N.C."/>
            <person name="Bowers J.E."/>
            <person name="Hubner S."/>
            <person name="Bellec A."/>
            <person name="Berard A."/>
            <person name="Berges H."/>
            <person name="Blanchet N."/>
            <person name="Boniface M.C."/>
            <person name="Brunel D."/>
            <person name="Catrice O."/>
            <person name="Chaidir N."/>
            <person name="Claudel C."/>
            <person name="Donnadieu C."/>
            <person name="Faraut T."/>
            <person name="Fievet G."/>
            <person name="Helmstetter N."/>
            <person name="King M."/>
            <person name="Knapp S.J."/>
            <person name="Lai Z."/>
            <person name="Le Paslier M.C."/>
            <person name="Lippi Y."/>
            <person name="Lorenzon L."/>
            <person name="Mandel J.R."/>
            <person name="Marage G."/>
            <person name="Marchand G."/>
            <person name="Marquand E."/>
            <person name="Bret-Mestries E."/>
            <person name="Morien E."/>
            <person name="Nambeesan S."/>
            <person name="Nguyen T."/>
            <person name="Pegot-Espagnet P."/>
            <person name="Pouilly N."/>
            <person name="Raftis F."/>
            <person name="Sallet E."/>
            <person name="Schiex T."/>
            <person name="Thomas J."/>
            <person name="Vandecasteele C."/>
            <person name="Vares D."/>
            <person name="Vear F."/>
            <person name="Vautrin S."/>
            <person name="Crespi M."/>
            <person name="Mangin B."/>
            <person name="Burke J.M."/>
            <person name="Salse J."/>
            <person name="Munos S."/>
            <person name="Vincourt P."/>
            <person name="Rieseberg L.H."/>
            <person name="Langlade N.B."/>
        </authorList>
    </citation>
    <scope>NUCLEOTIDE SEQUENCE [LARGE SCALE GENOMIC DNA]</scope>
    <source>
        <strain evidence="4">cv. SF193</strain>
        <tissue evidence="2">Leaves</tissue>
    </source>
</reference>
<gene>
    <name evidence="3" type="ORF">HannXRQ_Chr07g0185901</name>
    <name evidence="2" type="ORF">HanXRQr2_Chr07g0278721</name>
</gene>
<dbReference type="EMBL" id="CM007896">
    <property type="protein sequence ID" value="OTG19797.1"/>
    <property type="molecule type" value="Genomic_DNA"/>
</dbReference>
<dbReference type="CDD" id="cd22157">
    <property type="entry name" value="F-box_AtFBW1-like"/>
    <property type="match status" value="1"/>
</dbReference>
<feature type="domain" description="F-box" evidence="1">
    <location>
        <begin position="1"/>
        <end position="45"/>
    </location>
</feature>
<reference evidence="2" key="3">
    <citation type="submission" date="2020-06" db="EMBL/GenBank/DDBJ databases">
        <title>Helianthus annuus Genome sequencing and assembly Release 2.</title>
        <authorList>
            <person name="Gouzy J."/>
            <person name="Langlade N."/>
            <person name="Munos S."/>
        </authorList>
    </citation>
    <scope>NUCLEOTIDE SEQUENCE</scope>
    <source>
        <tissue evidence="2">Leaves</tissue>
    </source>
</reference>
<evidence type="ECO:0000313" key="2">
    <source>
        <dbReference type="EMBL" id="KAF5797277.1"/>
    </source>
</evidence>
<dbReference type="NCBIfam" id="TIGR01640">
    <property type="entry name" value="F_box_assoc_1"/>
    <property type="match status" value="1"/>
</dbReference>
<dbReference type="OrthoDB" id="5314306at2759"/>
<sequence length="378" mass="43159">MSDYIPFALQSEIMKRLPTRSLMQFRSVSKQWKSLIDSSQFIVDYSRNHTHQQHLLVCYTSQEAFQEENYVSIVDDETFPEHRCFLPPPTVQLGEPTILGSSQGLFFVYTLHVDPHNFRRIMCTAAFWNPSIRKSVAVDVPYVLERGSNPAIGFGLCPHTRDPMIVKINFSHSLSNLGTITFTPWQVEVYTLSSRAWRSIPTINQPRNSIQLARGQVVIDEFIYWLAIDGLPTEFQGFNLIVSFNMTSEEFKEVSLPDTLARAPTSNVVISKLKESLLVVEIVKEAEKQVYGVWMMEHGVSNSFTKLFTINSPDASIQAVLGFRKNNEPVFAMSADYNVRDVFVHEVHSEHINHTQICANGFPHYACSYMETLLLLDH</sequence>
<dbReference type="Pfam" id="PF00646">
    <property type="entry name" value="F-box"/>
    <property type="match status" value="1"/>
</dbReference>
<dbReference type="Gramene" id="mRNA:HanXRQr2_Chr07g0278721">
    <property type="protein sequence ID" value="CDS:HanXRQr2_Chr07g0278721.1"/>
    <property type="gene ID" value="HanXRQr2_Chr07g0278721"/>
</dbReference>
<dbReference type="EMBL" id="MNCJ02000322">
    <property type="protein sequence ID" value="KAF5797277.1"/>
    <property type="molecule type" value="Genomic_DNA"/>
</dbReference>
<dbReference type="InterPro" id="IPR017451">
    <property type="entry name" value="F-box-assoc_interact_dom"/>
</dbReference>
<dbReference type="PANTHER" id="PTHR31672">
    <property type="entry name" value="BNACNNG10540D PROTEIN"/>
    <property type="match status" value="1"/>
</dbReference>
<dbReference type="Gene3D" id="1.20.1280.50">
    <property type="match status" value="1"/>
</dbReference>
<accession>A0A251U8V7</accession>
<reference evidence="3" key="2">
    <citation type="submission" date="2017-02" db="EMBL/GenBank/DDBJ databases">
        <title>Sunflower complete genome.</title>
        <authorList>
            <person name="Langlade N."/>
            <person name="Munos S."/>
        </authorList>
    </citation>
    <scope>NUCLEOTIDE SEQUENCE [LARGE SCALE GENOMIC DNA]</scope>
    <source>
        <tissue evidence="3">Leaves</tissue>
    </source>
</reference>
<evidence type="ECO:0000313" key="3">
    <source>
        <dbReference type="EMBL" id="OTG19797.1"/>
    </source>
</evidence>
<name>A0A251U8V7_HELAN</name>
<dbReference type="SMART" id="SM00256">
    <property type="entry name" value="FBOX"/>
    <property type="match status" value="1"/>
</dbReference>
<dbReference type="Proteomes" id="UP000215914">
    <property type="component" value="Chromosome 7"/>
</dbReference>
<dbReference type="PROSITE" id="PS50181">
    <property type="entry name" value="FBOX"/>
    <property type="match status" value="1"/>
</dbReference>
<dbReference type="InterPro" id="IPR050796">
    <property type="entry name" value="SCF_F-box_component"/>
</dbReference>
<keyword evidence="4" id="KW-1185">Reference proteome</keyword>
<organism evidence="3 4">
    <name type="scientific">Helianthus annuus</name>
    <name type="common">Common sunflower</name>
    <dbReference type="NCBI Taxonomy" id="4232"/>
    <lineage>
        <taxon>Eukaryota</taxon>
        <taxon>Viridiplantae</taxon>
        <taxon>Streptophyta</taxon>
        <taxon>Embryophyta</taxon>
        <taxon>Tracheophyta</taxon>
        <taxon>Spermatophyta</taxon>
        <taxon>Magnoliopsida</taxon>
        <taxon>eudicotyledons</taxon>
        <taxon>Gunneridae</taxon>
        <taxon>Pentapetalae</taxon>
        <taxon>asterids</taxon>
        <taxon>campanulids</taxon>
        <taxon>Asterales</taxon>
        <taxon>Asteraceae</taxon>
        <taxon>Asteroideae</taxon>
        <taxon>Heliantheae alliance</taxon>
        <taxon>Heliantheae</taxon>
        <taxon>Helianthus</taxon>
    </lineage>
</organism>
<dbReference type="Pfam" id="PF07734">
    <property type="entry name" value="FBA_1"/>
    <property type="match status" value="1"/>
</dbReference>
<dbReference type="SUPFAM" id="SSF81383">
    <property type="entry name" value="F-box domain"/>
    <property type="match status" value="1"/>
</dbReference>
<dbReference type="AlphaFoldDB" id="A0A251U8V7"/>
<evidence type="ECO:0000313" key="4">
    <source>
        <dbReference type="Proteomes" id="UP000215914"/>
    </source>
</evidence>
<proteinExistence type="predicted"/>
<dbReference type="InterPro" id="IPR006527">
    <property type="entry name" value="F-box-assoc_dom_typ1"/>
</dbReference>
<evidence type="ECO:0000259" key="1">
    <source>
        <dbReference type="PROSITE" id="PS50181"/>
    </source>
</evidence>
<dbReference type="PANTHER" id="PTHR31672:SF10">
    <property type="entry name" value="F-BOX DOMAIN-CONTAINING PROTEIN"/>
    <property type="match status" value="1"/>
</dbReference>
<protein>
    <submittedName>
        <fullName evidence="2 3">F-box domain-containing protein</fullName>
    </submittedName>
</protein>